<gene>
    <name evidence="1" type="ORF">NUW58_g3491</name>
</gene>
<dbReference type="Proteomes" id="UP001143856">
    <property type="component" value="Unassembled WGS sequence"/>
</dbReference>
<protein>
    <submittedName>
        <fullName evidence="1">Uncharacterized protein</fullName>
    </submittedName>
</protein>
<name>A0ACC1PD28_9PEZI</name>
<accession>A0ACC1PD28</accession>
<sequence>MNMSGEISTINKTDTDLTGGNVSEVEDTKVINPDDNILLAQGHAPVLKRTFDLFGSLGLGFSITNSWLSYASCFGQSMIYGGAQATVFSLIVACVVQWIITAGMAEQASAFPSSGDPSLLNILADTSTAKPGQYHFTYIVAKEKHRNFAAFVVGVLSIIGWLFITCSGISNNVQSIIGIVIFIHPDFVAQQWHSYLIYVGLILVTLIPIFTIPQRHLGKWTQMCLYLSVAGFVIVTVVLATMSNSFNNPSFLLEFNGVSGWPRGVAWILSISNAMYAFASTDAVIHVAEEMKHPGKAIPQVMNLTMFIGIVTALPFVIVMMLVVKDIDAVRSAPLPSLELFYQATGSKAATLGLQSLLTILFYTALPSQWITCGRLTWAFSRDHGLPWSNYWNHISPYYEFPVRTTLLSVGFCIIYGLLYVASTQAFNSIITTAVLGINISYAVPAALVLLGGRERKLPERHFKLGKFGYFANAWAPLWITVIGVFITFPNILPVNASSMNYVSVVLGFVAIILWLGWRAIRKQFQGPIIDWEMLNLQQRNDEQ</sequence>
<comment type="caution">
    <text evidence="1">The sequence shown here is derived from an EMBL/GenBank/DDBJ whole genome shotgun (WGS) entry which is preliminary data.</text>
</comment>
<evidence type="ECO:0000313" key="1">
    <source>
        <dbReference type="EMBL" id="KAJ2989390.1"/>
    </source>
</evidence>
<organism evidence="1 2">
    <name type="scientific">Xylaria curta</name>
    <dbReference type="NCBI Taxonomy" id="42375"/>
    <lineage>
        <taxon>Eukaryota</taxon>
        <taxon>Fungi</taxon>
        <taxon>Dikarya</taxon>
        <taxon>Ascomycota</taxon>
        <taxon>Pezizomycotina</taxon>
        <taxon>Sordariomycetes</taxon>
        <taxon>Xylariomycetidae</taxon>
        <taxon>Xylariales</taxon>
        <taxon>Xylariaceae</taxon>
        <taxon>Xylaria</taxon>
    </lineage>
</organism>
<evidence type="ECO:0000313" key="2">
    <source>
        <dbReference type="Proteomes" id="UP001143856"/>
    </source>
</evidence>
<keyword evidence="2" id="KW-1185">Reference proteome</keyword>
<reference evidence="1" key="1">
    <citation type="submission" date="2022-10" db="EMBL/GenBank/DDBJ databases">
        <title>Genome Sequence of Xylaria curta.</title>
        <authorList>
            <person name="Buettner E."/>
        </authorList>
    </citation>
    <scope>NUCLEOTIDE SEQUENCE</scope>
    <source>
        <strain evidence="1">Babe10</strain>
    </source>
</reference>
<proteinExistence type="predicted"/>
<dbReference type="EMBL" id="JAPDGR010000533">
    <property type="protein sequence ID" value="KAJ2989390.1"/>
    <property type="molecule type" value="Genomic_DNA"/>
</dbReference>